<dbReference type="InterPro" id="IPR012338">
    <property type="entry name" value="Beta-lactam/transpept-like"/>
</dbReference>
<evidence type="ECO:0000256" key="7">
    <source>
        <dbReference type="ARBA" id="ARBA00018638"/>
    </source>
</evidence>
<keyword evidence="31" id="KW-1185">Reference proteome</keyword>
<evidence type="ECO:0000256" key="24">
    <source>
        <dbReference type="ARBA" id="ARBA00034000"/>
    </source>
</evidence>
<dbReference type="Pfam" id="PF00905">
    <property type="entry name" value="Transpeptidase"/>
    <property type="match status" value="1"/>
</dbReference>
<keyword evidence="20" id="KW-0472">Membrane</keyword>
<reference evidence="31" key="1">
    <citation type="submission" date="2023-07" db="EMBL/GenBank/DDBJ databases">
        <title>Draft genome sequence of Agarivorans aestuarii strain ZMCS4, a CAZymes producing bacteria isolated from the marine brown algae Clodostephus spongiosus.</title>
        <authorList>
            <person name="Lorente B."/>
            <person name="Cabral C."/>
            <person name="Frias J."/>
            <person name="Faria J."/>
            <person name="Toubarro D."/>
        </authorList>
    </citation>
    <scope>NUCLEOTIDE SEQUENCE [LARGE SCALE GENOMIC DNA]</scope>
    <source>
        <strain evidence="31">ZMCS4</strain>
    </source>
</reference>
<feature type="domain" description="Penicillin-binding protein OB-like" evidence="29">
    <location>
        <begin position="316"/>
        <end position="447"/>
    </location>
</feature>
<comment type="similarity">
    <text evidence="5">In the N-terminal section; belongs to the glycosyltransferase 51 family.</text>
</comment>
<feature type="domain" description="Penicillin-binding protein transpeptidase" evidence="27">
    <location>
        <begin position="452"/>
        <end position="740"/>
    </location>
</feature>
<evidence type="ECO:0000256" key="25">
    <source>
        <dbReference type="ARBA" id="ARBA00044770"/>
    </source>
</evidence>
<evidence type="ECO:0000256" key="16">
    <source>
        <dbReference type="ARBA" id="ARBA00022960"/>
    </source>
</evidence>
<evidence type="ECO:0000256" key="13">
    <source>
        <dbReference type="ARBA" id="ARBA00022679"/>
    </source>
</evidence>
<dbReference type="SUPFAM" id="SSF53955">
    <property type="entry name" value="Lysozyme-like"/>
    <property type="match status" value="1"/>
</dbReference>
<keyword evidence="17" id="KW-0735">Signal-anchor</keyword>
<keyword evidence="8" id="KW-1003">Cell membrane</keyword>
<evidence type="ECO:0000313" key="31">
    <source>
        <dbReference type="Proteomes" id="UP001310248"/>
    </source>
</evidence>
<dbReference type="NCBIfam" id="TIGR02074">
    <property type="entry name" value="PBP_1a_fam"/>
    <property type="match status" value="1"/>
</dbReference>
<evidence type="ECO:0000259" key="29">
    <source>
        <dbReference type="Pfam" id="PF17092"/>
    </source>
</evidence>
<comment type="catalytic activity">
    <reaction evidence="26">
        <text>[GlcNAc-(1-&gt;4)-Mur2Ac(oyl-L-Ala-gamma-D-Glu-L-Lys-D-Ala-D-Ala)](n)-di-trans,octa-cis-undecaprenyl diphosphate + beta-D-GlcNAc-(1-&gt;4)-Mur2Ac(oyl-L-Ala-gamma-D-Glu-L-Lys-D-Ala-D-Ala)-di-trans,octa-cis-undecaprenyl diphosphate = [GlcNAc-(1-&gt;4)-Mur2Ac(oyl-L-Ala-gamma-D-Glu-L-Lys-D-Ala-D-Ala)](n+1)-di-trans,octa-cis-undecaprenyl diphosphate + di-trans,octa-cis-undecaprenyl diphosphate + H(+)</text>
        <dbReference type="Rhea" id="RHEA:23708"/>
        <dbReference type="Rhea" id="RHEA-COMP:9602"/>
        <dbReference type="Rhea" id="RHEA-COMP:9603"/>
        <dbReference type="ChEBI" id="CHEBI:15378"/>
        <dbReference type="ChEBI" id="CHEBI:58405"/>
        <dbReference type="ChEBI" id="CHEBI:60033"/>
        <dbReference type="ChEBI" id="CHEBI:78435"/>
        <dbReference type="EC" id="2.4.99.28"/>
    </reaction>
</comment>
<accession>A0ABU7GAN3</accession>
<evidence type="ECO:0000256" key="23">
    <source>
        <dbReference type="ARBA" id="ARBA00023316"/>
    </source>
</evidence>
<gene>
    <name evidence="30" type="ORF">SNR37_001926</name>
</gene>
<keyword evidence="16" id="KW-0133">Cell shape</keyword>
<dbReference type="InterPro" id="IPR050396">
    <property type="entry name" value="Glycosyltr_51/Transpeptidase"/>
</dbReference>
<keyword evidence="10" id="KW-0121">Carboxypeptidase</keyword>
<dbReference type="EMBL" id="JAYDYW010000021">
    <property type="protein sequence ID" value="MEE1676316.1"/>
    <property type="molecule type" value="Genomic_DNA"/>
</dbReference>
<dbReference type="EC" id="2.4.99.28" evidence="25"/>
<dbReference type="InterPro" id="IPR001264">
    <property type="entry name" value="Glyco_trans_51"/>
</dbReference>
<dbReference type="Pfam" id="PF00912">
    <property type="entry name" value="Transgly"/>
    <property type="match status" value="1"/>
</dbReference>
<protein>
    <recommendedName>
        <fullName evidence="7">Penicillin-binding protein 1A</fullName>
        <ecNumber evidence="25">2.4.99.28</ecNumber>
        <ecNumber evidence="6">3.4.16.4</ecNumber>
    </recommendedName>
</protein>
<name>A0ABU7GAN3_9ALTE</name>
<evidence type="ECO:0000256" key="5">
    <source>
        <dbReference type="ARBA" id="ARBA00007739"/>
    </source>
</evidence>
<evidence type="ECO:0000256" key="8">
    <source>
        <dbReference type="ARBA" id="ARBA00022475"/>
    </source>
</evidence>
<evidence type="ECO:0000256" key="3">
    <source>
        <dbReference type="ARBA" id="ARBA00004752"/>
    </source>
</evidence>
<evidence type="ECO:0000256" key="19">
    <source>
        <dbReference type="ARBA" id="ARBA00022989"/>
    </source>
</evidence>
<comment type="caution">
    <text evidence="30">The sequence shown here is derived from an EMBL/GenBank/DDBJ whole genome shotgun (WGS) entry which is preliminary data.</text>
</comment>
<dbReference type="Gene3D" id="3.40.710.10">
    <property type="entry name" value="DD-peptidase/beta-lactamase superfamily"/>
    <property type="match status" value="2"/>
</dbReference>
<reference evidence="30 31" key="2">
    <citation type="submission" date="2023-12" db="EMBL/GenBank/DDBJ databases">
        <authorList>
            <consortium name="Cladostephus spongiosus"/>
            <person name="Lorente B."/>
            <person name="Cabral C."/>
            <person name="Frias J."/>
            <person name="Faria J."/>
            <person name="Toubarro D."/>
        </authorList>
    </citation>
    <scope>NUCLEOTIDE SEQUENCE [LARGE SCALE GENOMIC DNA]</scope>
    <source>
        <strain evidence="30 31">ZMCS4</strain>
    </source>
</reference>
<comment type="subcellular location">
    <subcellularLocation>
        <location evidence="2">Cell inner membrane</location>
        <topology evidence="2">Single-pass type II membrane protein</topology>
    </subcellularLocation>
</comment>
<evidence type="ECO:0000256" key="4">
    <source>
        <dbReference type="ARBA" id="ARBA00007090"/>
    </source>
</evidence>
<dbReference type="InterPro" id="IPR023346">
    <property type="entry name" value="Lysozyme-like_dom_sf"/>
</dbReference>
<evidence type="ECO:0000256" key="9">
    <source>
        <dbReference type="ARBA" id="ARBA00022519"/>
    </source>
</evidence>
<evidence type="ECO:0000256" key="10">
    <source>
        <dbReference type="ARBA" id="ARBA00022645"/>
    </source>
</evidence>
<dbReference type="Pfam" id="PF17092">
    <property type="entry name" value="PCB_OB"/>
    <property type="match status" value="1"/>
</dbReference>
<dbReference type="RefSeq" id="WP_329776988.1">
    <property type="nucleotide sequence ID" value="NZ_JAYDYW010000021.1"/>
</dbReference>
<proteinExistence type="inferred from homology"/>
<evidence type="ECO:0000256" key="20">
    <source>
        <dbReference type="ARBA" id="ARBA00023136"/>
    </source>
</evidence>
<feature type="domain" description="Glycosyl transferase family 51" evidence="28">
    <location>
        <begin position="55"/>
        <end position="229"/>
    </location>
</feature>
<evidence type="ECO:0000256" key="17">
    <source>
        <dbReference type="ARBA" id="ARBA00022968"/>
    </source>
</evidence>
<evidence type="ECO:0000259" key="28">
    <source>
        <dbReference type="Pfam" id="PF00912"/>
    </source>
</evidence>
<comment type="catalytic activity">
    <reaction evidence="24">
        <text>Preferential cleavage: (Ac)2-L-Lys-D-Ala-|-D-Ala. Also transpeptidation of peptidyl-alanyl moieties that are N-acyl substituents of D-alanine.</text>
        <dbReference type="EC" id="3.4.16.4"/>
    </reaction>
</comment>
<keyword evidence="9" id="KW-0997">Cell inner membrane</keyword>
<evidence type="ECO:0000256" key="22">
    <source>
        <dbReference type="ARBA" id="ARBA00023268"/>
    </source>
</evidence>
<evidence type="ECO:0000259" key="27">
    <source>
        <dbReference type="Pfam" id="PF00905"/>
    </source>
</evidence>
<dbReference type="PANTHER" id="PTHR32282">
    <property type="entry name" value="BINDING PROTEIN TRANSPEPTIDASE, PUTATIVE-RELATED"/>
    <property type="match status" value="1"/>
</dbReference>
<dbReference type="InterPro" id="IPR036950">
    <property type="entry name" value="PBP_transglycosylase"/>
</dbReference>
<keyword evidence="23" id="KW-0961">Cell wall biogenesis/degradation</keyword>
<dbReference type="InterPro" id="IPR031376">
    <property type="entry name" value="PCB_OB"/>
</dbReference>
<dbReference type="Proteomes" id="UP001310248">
    <property type="component" value="Unassembled WGS sequence"/>
</dbReference>
<comment type="pathway">
    <text evidence="3">Cell wall biogenesis; peptidoglycan biosynthesis.</text>
</comment>
<evidence type="ECO:0000256" key="11">
    <source>
        <dbReference type="ARBA" id="ARBA00022670"/>
    </source>
</evidence>
<evidence type="ECO:0000256" key="2">
    <source>
        <dbReference type="ARBA" id="ARBA00004249"/>
    </source>
</evidence>
<sequence length="858" mass="94468">MKWLKRLLFLVFLGTSLGLAAITALYFYFAPQLPDVSTLRDVQLQTPMRVFSADGELISQFGEKRRIPLQIEEVPEQMLQAFLATEDARFYSHPGIDPIGITRAAINLIATGEKSQGASTITQQVARNFFLTREKTYIRKIKEIFLAIKIEQELSKDEILALYLNKIPLGYRSFGVGAAAQVYYGKTVDQLTLPQIAVIAGLPKAPSALNPIRSPERAKDRRRVVLGRMLETGYIDQATFDEASQAPMTATYHGAEITLAAPYLAEMVRQQILQQFGEDAYTTGMDVYTTISAKRQNTATVALRTNLKSYDQRHGFRGAVKQLWTAEQTQLSADEIIKQLSTLPNYGELRAAAVTSIQDKQAKVIVKGGAFGVIAWDDMKWARRFITDTRQGPAPKSAQEILNVGDVIWVEQLETQADTSNDTADVALSDDAEQQIVSNYSLSQLPDAGAALIAISPLDGAIEALVGGFSFNQSKFNRVTQASRQVGSNIKPFLYSAAFEQGMTLASLENDAPINRWDKAMGVAWRPKNSPPVYDGPIRLRVALAQSKNVVSVRLMRDLGVDAIIDHLAKFGFPKNELPRNESLSLGSASLTPMQVASAYGSFANGGYLVSPYFIDRIEDGEGNIIFQQLPKVACDSCFETIDKAPELADLLNQPGNPLKQCDISFADEGDLAPRIISAENAFLVSQAMNSAVWGGGSWAHKTGWNGTGWRAAKTLKRRDIAGKTGTTNDAKDAWFSGFGPDLVVTSWIGFDDFNRELGEASYNANLDKNQVTGKEFGARTAQPAWIDFMQVGLDGVPEQAWQAPKNVSTVRIDRTTGLLTKASDHTTRFEFFEEGTEPTEYVKQSVNSVFDSEEELF</sequence>
<evidence type="ECO:0000313" key="30">
    <source>
        <dbReference type="EMBL" id="MEE1676316.1"/>
    </source>
</evidence>
<keyword evidence="15" id="KW-0378">Hydrolase</keyword>
<dbReference type="SUPFAM" id="SSF56601">
    <property type="entry name" value="beta-lactamase/transpeptidase-like"/>
    <property type="match status" value="1"/>
</dbReference>
<keyword evidence="22" id="KW-0511">Multifunctional enzyme</keyword>
<comment type="function">
    <text evidence="1">Cell wall formation. Synthesis of cross-linked peptidoglycan from the lipid intermediates. The enzyme has a penicillin-insensitive transglycosylase N-terminal domain (formation of linear glycan strands) and a penicillin-sensitive transpeptidase C-terminal domain (cross-linking of the peptide subunits).</text>
</comment>
<evidence type="ECO:0000256" key="1">
    <source>
        <dbReference type="ARBA" id="ARBA00002624"/>
    </source>
</evidence>
<dbReference type="Gene3D" id="1.10.3810.10">
    <property type="entry name" value="Biosynthetic peptidoglycan transglycosylase-like"/>
    <property type="match status" value="1"/>
</dbReference>
<organism evidence="30 31">
    <name type="scientific">Agarivorans aestuarii</name>
    <dbReference type="NCBI Taxonomy" id="1563703"/>
    <lineage>
        <taxon>Bacteria</taxon>
        <taxon>Pseudomonadati</taxon>
        <taxon>Pseudomonadota</taxon>
        <taxon>Gammaproteobacteria</taxon>
        <taxon>Alteromonadales</taxon>
        <taxon>Alteromonadaceae</taxon>
        <taxon>Agarivorans</taxon>
    </lineage>
</organism>
<comment type="similarity">
    <text evidence="4">In the C-terminal section; belongs to the transpeptidase family.</text>
</comment>
<evidence type="ECO:0000256" key="26">
    <source>
        <dbReference type="ARBA" id="ARBA00049902"/>
    </source>
</evidence>
<keyword evidence="13" id="KW-0808">Transferase</keyword>
<keyword evidence="18" id="KW-0573">Peptidoglycan synthesis</keyword>
<evidence type="ECO:0000256" key="21">
    <source>
        <dbReference type="ARBA" id="ARBA00023251"/>
    </source>
</evidence>
<dbReference type="PANTHER" id="PTHR32282:SF27">
    <property type="entry name" value="PENICILLIN-BINDING PROTEIN 1A"/>
    <property type="match status" value="1"/>
</dbReference>
<evidence type="ECO:0000256" key="18">
    <source>
        <dbReference type="ARBA" id="ARBA00022984"/>
    </source>
</evidence>
<evidence type="ECO:0000256" key="12">
    <source>
        <dbReference type="ARBA" id="ARBA00022676"/>
    </source>
</evidence>
<keyword evidence="21" id="KW-0046">Antibiotic resistance</keyword>
<dbReference type="InterPro" id="IPR001460">
    <property type="entry name" value="PCN-bd_Tpept"/>
</dbReference>
<dbReference type="EC" id="3.4.16.4" evidence="6"/>
<evidence type="ECO:0000256" key="15">
    <source>
        <dbReference type="ARBA" id="ARBA00022801"/>
    </source>
</evidence>
<keyword evidence="19" id="KW-1133">Transmembrane helix</keyword>
<evidence type="ECO:0000256" key="14">
    <source>
        <dbReference type="ARBA" id="ARBA00022692"/>
    </source>
</evidence>
<keyword evidence="12" id="KW-0328">Glycosyltransferase</keyword>
<keyword evidence="14" id="KW-0812">Transmembrane</keyword>
<keyword evidence="11" id="KW-0645">Protease</keyword>
<evidence type="ECO:0000256" key="6">
    <source>
        <dbReference type="ARBA" id="ARBA00012448"/>
    </source>
</evidence>